<organism evidence="1">
    <name type="scientific">bioreactor metagenome</name>
    <dbReference type="NCBI Taxonomy" id="1076179"/>
    <lineage>
        <taxon>unclassified sequences</taxon>
        <taxon>metagenomes</taxon>
        <taxon>ecological metagenomes</taxon>
    </lineage>
</organism>
<dbReference type="EMBL" id="VSSQ01009881">
    <property type="protein sequence ID" value="MPM42852.1"/>
    <property type="molecule type" value="Genomic_DNA"/>
</dbReference>
<comment type="caution">
    <text evidence="1">The sequence shown here is derived from an EMBL/GenBank/DDBJ whole genome shotgun (WGS) entry which is preliminary data.</text>
</comment>
<reference evidence="1" key="1">
    <citation type="submission" date="2019-08" db="EMBL/GenBank/DDBJ databases">
        <authorList>
            <person name="Kucharzyk K."/>
            <person name="Murdoch R.W."/>
            <person name="Higgins S."/>
            <person name="Loffler F."/>
        </authorList>
    </citation>
    <scope>NUCLEOTIDE SEQUENCE</scope>
</reference>
<gene>
    <name evidence="1" type="ORF">SDC9_89524</name>
</gene>
<evidence type="ECO:0000313" key="1">
    <source>
        <dbReference type="EMBL" id="MPM42852.1"/>
    </source>
</evidence>
<dbReference type="AlphaFoldDB" id="A0A644ZPS7"/>
<proteinExistence type="predicted"/>
<protein>
    <submittedName>
        <fullName evidence="1">Uncharacterized protein</fullName>
    </submittedName>
</protein>
<sequence length="52" mass="5103">MHRGREAEGQRRHGISGDGLAVAVATARTVGEGGGQDVFALGGKSNAAAVVG</sequence>
<name>A0A644ZPS7_9ZZZZ</name>
<accession>A0A644ZPS7</accession>